<feature type="domain" description="AAA" evidence="1">
    <location>
        <begin position="27"/>
        <end position="95"/>
    </location>
</feature>
<dbReference type="Pfam" id="PF13635">
    <property type="entry name" value="DUF4143"/>
    <property type="match status" value="1"/>
</dbReference>
<organism evidence="3 4">
    <name type="scientific">Candidatus Ornithospirochaeta stercoripullorum</name>
    <dbReference type="NCBI Taxonomy" id="2840899"/>
    <lineage>
        <taxon>Bacteria</taxon>
        <taxon>Pseudomonadati</taxon>
        <taxon>Spirochaetota</taxon>
        <taxon>Spirochaetia</taxon>
        <taxon>Spirochaetales</taxon>
        <taxon>Spirochaetaceae</taxon>
        <taxon>Spirochaetaceae incertae sedis</taxon>
        <taxon>Candidatus Ornithospirochaeta</taxon>
    </lineage>
</organism>
<name>A0A9D9E1G3_9SPIO</name>
<feature type="domain" description="DUF4143" evidence="2">
    <location>
        <begin position="169"/>
        <end position="327"/>
    </location>
</feature>
<dbReference type="InterPro" id="IPR011335">
    <property type="entry name" value="Restrct_endonuc-II-like"/>
</dbReference>
<dbReference type="SUPFAM" id="SSF52980">
    <property type="entry name" value="Restriction endonuclease-like"/>
    <property type="match status" value="1"/>
</dbReference>
<dbReference type="PANTHER" id="PTHR33295">
    <property type="entry name" value="ATPASE"/>
    <property type="match status" value="1"/>
</dbReference>
<evidence type="ECO:0000259" key="1">
    <source>
        <dbReference type="Pfam" id="PF13173"/>
    </source>
</evidence>
<dbReference type="EMBL" id="JADIMT010000094">
    <property type="protein sequence ID" value="MBO8436962.1"/>
    <property type="molecule type" value="Genomic_DNA"/>
</dbReference>
<dbReference type="GO" id="GO:0005524">
    <property type="term" value="F:ATP binding"/>
    <property type="evidence" value="ECO:0007669"/>
    <property type="project" value="UniProtKB-KW"/>
</dbReference>
<gene>
    <name evidence="3" type="ORF">IAA97_08295</name>
</gene>
<accession>A0A9D9E1G3</accession>
<dbReference type="AlphaFoldDB" id="A0A9D9E1G3"/>
<evidence type="ECO:0000313" key="4">
    <source>
        <dbReference type="Proteomes" id="UP000823615"/>
    </source>
</evidence>
<dbReference type="InterPro" id="IPR041682">
    <property type="entry name" value="AAA_14"/>
</dbReference>
<dbReference type="PANTHER" id="PTHR33295:SF7">
    <property type="entry name" value="ATPASE"/>
    <property type="match status" value="1"/>
</dbReference>
<dbReference type="InterPro" id="IPR025420">
    <property type="entry name" value="DUF4143"/>
</dbReference>
<reference evidence="3" key="1">
    <citation type="submission" date="2020-10" db="EMBL/GenBank/DDBJ databases">
        <authorList>
            <person name="Gilroy R."/>
        </authorList>
    </citation>
    <scope>NUCLEOTIDE SEQUENCE</scope>
    <source>
        <strain evidence="3">7293</strain>
    </source>
</reference>
<reference evidence="3" key="2">
    <citation type="journal article" date="2021" name="PeerJ">
        <title>Extensive microbial diversity within the chicken gut microbiome revealed by metagenomics and culture.</title>
        <authorList>
            <person name="Gilroy R."/>
            <person name="Ravi A."/>
            <person name="Getino M."/>
            <person name="Pursley I."/>
            <person name="Horton D.L."/>
            <person name="Alikhan N.F."/>
            <person name="Baker D."/>
            <person name="Gharbi K."/>
            <person name="Hall N."/>
            <person name="Watson M."/>
            <person name="Adriaenssens E.M."/>
            <person name="Foster-Nyarko E."/>
            <person name="Jarju S."/>
            <person name="Secka A."/>
            <person name="Antonio M."/>
            <person name="Oren A."/>
            <person name="Chaudhuri R.R."/>
            <person name="La Ragione R."/>
            <person name="Hildebrand F."/>
            <person name="Pallen M.J."/>
        </authorList>
    </citation>
    <scope>NUCLEOTIDE SEQUENCE</scope>
    <source>
        <strain evidence="3">7293</strain>
    </source>
</reference>
<evidence type="ECO:0000313" key="3">
    <source>
        <dbReference type="EMBL" id="MBO8436962.1"/>
    </source>
</evidence>
<dbReference type="SUPFAM" id="SSF52540">
    <property type="entry name" value="P-loop containing nucleoside triphosphate hydrolases"/>
    <property type="match status" value="1"/>
</dbReference>
<proteinExistence type="predicted"/>
<protein>
    <submittedName>
        <fullName evidence="3">ATP-binding protein</fullName>
    </submittedName>
</protein>
<dbReference type="Pfam" id="PF13173">
    <property type="entry name" value="AAA_14"/>
    <property type="match status" value="1"/>
</dbReference>
<keyword evidence="3" id="KW-0547">Nucleotide-binding</keyword>
<dbReference type="InterPro" id="IPR027417">
    <property type="entry name" value="P-loop_NTPase"/>
</dbReference>
<sequence length="389" mass="43834">MEAFSSDLSADSILSRLSLIIPDFHIVDGNTLIFLDEIQECPEARTALKFLAECKRVDVISSGSLLGVKYKDVSSYPVGYVEYLTMYPLDFEEFMLASGLSESIIKSIADSFDNRTPVDSFVHTKLLELFRTYIVVGGMPNVVEHYIVTKNFQEVINMQRAILKDYELDIVRYAKGSEKQKIRACFLSIPKQLAKANHKFQYSAVEKGSTRRKYGTSILWLSDANLALFCYNISRLEFPLSAYKEDDDFKLYLCDTGLLVSMYEEGTAKDLICGEFGLHKGAIYENAIAQQLAANGFPIYFYKPSQTLEIDFVIRFDNEVTPIEVKTGYDVRSKSLSAILAKGNGVKKAIRISARNVGEENGIISIPLYMAYLIKPDSKDFLTLVSNHQ</sequence>
<dbReference type="Proteomes" id="UP000823615">
    <property type="component" value="Unassembled WGS sequence"/>
</dbReference>
<keyword evidence="3" id="KW-0067">ATP-binding</keyword>
<comment type="caution">
    <text evidence="3">The sequence shown here is derived from an EMBL/GenBank/DDBJ whole genome shotgun (WGS) entry which is preliminary data.</text>
</comment>
<evidence type="ECO:0000259" key="2">
    <source>
        <dbReference type="Pfam" id="PF13635"/>
    </source>
</evidence>